<keyword evidence="5 6" id="KW-0472">Membrane</keyword>
<evidence type="ECO:0000256" key="4">
    <source>
        <dbReference type="ARBA" id="ARBA00022989"/>
    </source>
</evidence>
<keyword evidence="8" id="KW-1185">Reference proteome</keyword>
<comment type="caution">
    <text evidence="7">The sequence shown here is derived from an EMBL/GenBank/DDBJ whole genome shotgun (WGS) entry which is preliminary data.</text>
</comment>
<dbReference type="PANTHER" id="PTHR31585:SF6">
    <property type="entry name" value="FOLATE-BIOPTERIN TRANSPORTER 2-RELATED"/>
    <property type="match status" value="1"/>
</dbReference>
<dbReference type="OrthoDB" id="754047at2759"/>
<feature type="transmembrane region" description="Helical" evidence="6">
    <location>
        <begin position="270"/>
        <end position="288"/>
    </location>
</feature>
<evidence type="ECO:0000256" key="2">
    <source>
        <dbReference type="ARBA" id="ARBA00022448"/>
    </source>
</evidence>
<dbReference type="InterPro" id="IPR039309">
    <property type="entry name" value="BT1"/>
</dbReference>
<protein>
    <recommendedName>
        <fullName evidence="9">Folate-biopterin transporter 2</fullName>
    </recommendedName>
</protein>
<gene>
    <name evidence="7" type="ORF">POTOM_056787</name>
</gene>
<evidence type="ECO:0008006" key="9">
    <source>
        <dbReference type="Google" id="ProtNLM"/>
    </source>
</evidence>
<dbReference type="PANTHER" id="PTHR31585">
    <property type="entry name" value="FOLATE-BIOPTERIN TRANSPORTER 1, CHLOROPLASTIC"/>
    <property type="match status" value="1"/>
</dbReference>
<dbReference type="EMBL" id="JAAWWB010000036">
    <property type="protein sequence ID" value="KAG6739198.1"/>
    <property type="molecule type" value="Genomic_DNA"/>
</dbReference>
<name>A0A8X7XS12_POPTO</name>
<dbReference type="Pfam" id="PF03092">
    <property type="entry name" value="BT1"/>
    <property type="match status" value="2"/>
</dbReference>
<keyword evidence="4 6" id="KW-1133">Transmembrane helix</keyword>
<organism evidence="7 8">
    <name type="scientific">Populus tomentosa</name>
    <name type="common">Chinese white poplar</name>
    <dbReference type="NCBI Taxonomy" id="118781"/>
    <lineage>
        <taxon>Eukaryota</taxon>
        <taxon>Viridiplantae</taxon>
        <taxon>Streptophyta</taxon>
        <taxon>Embryophyta</taxon>
        <taxon>Tracheophyta</taxon>
        <taxon>Spermatophyta</taxon>
        <taxon>Magnoliopsida</taxon>
        <taxon>eudicotyledons</taxon>
        <taxon>Gunneridae</taxon>
        <taxon>Pentapetalae</taxon>
        <taxon>rosids</taxon>
        <taxon>fabids</taxon>
        <taxon>Malpighiales</taxon>
        <taxon>Salicaceae</taxon>
        <taxon>Saliceae</taxon>
        <taxon>Populus</taxon>
    </lineage>
</organism>
<sequence length="556" mass="61778">MVEDENLEACSEVVGGEDVRKGGFFDCFWTPIYWFKMLANETHWSFVFGVLVVYGISQGLGGAFNRVGTDYYMKDVQKVQPSESQIYQGIISIPWLVKPLWGLLTDVLPILGYRRRPYFIFAGKFYPRALIASECTMQRSSFVCLKVLYDMVRMKLASVSNYARVTVARINCLVELGLHTGRLLGVVSMLLLSFHENLHIAFALLSLTAGSAGAAIADVTIDACVAQNSNTRPSLAADMQSLCALSSSIGALMGFSLSGIFVHLIGPKGVFGLLSIPAGLVFLVGILLDEPFMPNFSYRQVNQKFVDAGKAMWRTLKFPDVWRPCVYMYLSIALSIDIHEGLFYWYTDSKGGPSFSQETVGFIFSIGSIGSLFGALLYQNVLKDHPFRNLLFWIQLLFGLSGMLDLMLVLRLNLKFGIPDYFFIVIDESVSQMIGRLKWMPLLVLSSKLCPPGIEGTFFALLMSIDNVGLLSSQWGGGFILHLLKVTRTRFDNLWLAILTRNILRVTPLCLLFLIPRGDPNASILPTEILGAKEEAETTENENIELVSLVSSVDGK</sequence>
<evidence type="ECO:0000256" key="3">
    <source>
        <dbReference type="ARBA" id="ARBA00022692"/>
    </source>
</evidence>
<evidence type="ECO:0000256" key="6">
    <source>
        <dbReference type="SAM" id="Phobius"/>
    </source>
</evidence>
<dbReference type="GO" id="GO:0016020">
    <property type="term" value="C:membrane"/>
    <property type="evidence" value="ECO:0007669"/>
    <property type="project" value="UniProtKB-SubCell"/>
</dbReference>
<evidence type="ECO:0000256" key="1">
    <source>
        <dbReference type="ARBA" id="ARBA00004141"/>
    </source>
</evidence>
<accession>A0A8X7XS12</accession>
<evidence type="ECO:0000256" key="5">
    <source>
        <dbReference type="ARBA" id="ARBA00023136"/>
    </source>
</evidence>
<keyword evidence="3 6" id="KW-0812">Transmembrane</keyword>
<feature type="transmembrane region" description="Helical" evidence="6">
    <location>
        <begin position="390"/>
        <end position="410"/>
    </location>
</feature>
<comment type="subcellular location">
    <subcellularLocation>
        <location evidence="1">Membrane</location>
        <topology evidence="1">Multi-pass membrane protein</topology>
    </subcellularLocation>
</comment>
<feature type="transmembrane region" description="Helical" evidence="6">
    <location>
        <begin position="200"/>
        <end position="221"/>
    </location>
</feature>
<proteinExistence type="predicted"/>
<feature type="transmembrane region" description="Helical" evidence="6">
    <location>
        <begin position="359"/>
        <end position="378"/>
    </location>
</feature>
<dbReference type="Proteomes" id="UP000886885">
    <property type="component" value="Chromosome 18D"/>
</dbReference>
<dbReference type="CDD" id="cd17484">
    <property type="entry name" value="MFS_FBT"/>
    <property type="match status" value="1"/>
</dbReference>
<evidence type="ECO:0000313" key="8">
    <source>
        <dbReference type="Proteomes" id="UP000886885"/>
    </source>
</evidence>
<reference evidence="7" key="1">
    <citation type="journal article" date="2020" name="bioRxiv">
        <title>Hybrid origin of Populus tomentosa Carr. identified through genome sequencing and phylogenomic analysis.</title>
        <authorList>
            <person name="An X."/>
            <person name="Gao K."/>
            <person name="Chen Z."/>
            <person name="Li J."/>
            <person name="Yang X."/>
            <person name="Yang X."/>
            <person name="Zhou J."/>
            <person name="Guo T."/>
            <person name="Zhao T."/>
            <person name="Huang S."/>
            <person name="Miao D."/>
            <person name="Khan W.U."/>
            <person name="Rao P."/>
            <person name="Ye M."/>
            <person name="Lei B."/>
            <person name="Liao W."/>
            <person name="Wang J."/>
            <person name="Ji L."/>
            <person name="Li Y."/>
            <person name="Guo B."/>
            <person name="Mustafa N.S."/>
            <person name="Li S."/>
            <person name="Yun Q."/>
            <person name="Keller S.R."/>
            <person name="Mao J."/>
            <person name="Zhang R."/>
            <person name="Strauss S.H."/>
        </authorList>
    </citation>
    <scope>NUCLEOTIDE SEQUENCE</scope>
    <source>
        <strain evidence="7">GM15</strain>
        <tissue evidence="7">Leaf</tissue>
    </source>
</reference>
<feature type="transmembrane region" description="Helical" evidence="6">
    <location>
        <begin position="326"/>
        <end position="347"/>
    </location>
</feature>
<dbReference type="AlphaFoldDB" id="A0A8X7XS12"/>
<feature type="transmembrane region" description="Helical" evidence="6">
    <location>
        <begin position="242"/>
        <end position="264"/>
    </location>
</feature>
<keyword evidence="2" id="KW-0813">Transport</keyword>
<evidence type="ECO:0000313" key="7">
    <source>
        <dbReference type="EMBL" id="KAG6739198.1"/>
    </source>
</evidence>
<feature type="transmembrane region" description="Helical" evidence="6">
    <location>
        <begin position="44"/>
        <end position="64"/>
    </location>
</feature>